<name>A0A6P8J6L1_ACTTE</name>
<dbReference type="PANTHER" id="PTHR21446">
    <property type="entry name" value="DUF3504 DOMAIN-CONTAINING PROTEIN"/>
    <property type="match status" value="1"/>
</dbReference>
<feature type="region of interest" description="Disordered" evidence="1">
    <location>
        <begin position="1"/>
        <end position="30"/>
    </location>
</feature>
<evidence type="ECO:0000313" key="2">
    <source>
        <dbReference type="Proteomes" id="UP000515163"/>
    </source>
</evidence>
<dbReference type="PANTHER" id="PTHR21446:SF12">
    <property type="entry name" value="POTASSIUM CHANNEL TETRAMERIZATION DOMAIN CONTAINING 1"/>
    <property type="match status" value="1"/>
</dbReference>
<dbReference type="RefSeq" id="XP_031575437.1">
    <property type="nucleotide sequence ID" value="XM_031719577.1"/>
</dbReference>
<evidence type="ECO:0000256" key="1">
    <source>
        <dbReference type="SAM" id="MobiDB-lite"/>
    </source>
</evidence>
<dbReference type="Proteomes" id="UP000515163">
    <property type="component" value="Unplaced"/>
</dbReference>
<dbReference type="GeneID" id="116309046"/>
<sequence>MRGTSKTRRELFKSNYTGNTHSDTTEDVKNSSRFATCEEKDLNELVSSANAKGTKRNTKWVLKLLQEWCHERKICKPLLDLTEAELNDILRRFYAEARNQKGEEYSRSSLLGFRNAVERHFAVNGKAMKLTSNPAFYSSNKILESKLKVNKREQKQNTKHKLVIEPADVSKVKKNPFLSHENPYGLLRRVWFIVTLYWCRRGCEGQRQLRRESFTFDLDGEGKEYATMTHEEQTKNHQGGFCDKQSYENETRLYSTGETGDSLWCLKYYLSKLNPKQQTFFQRPVPIFTPEDPVWYENKPLGVNNTTVKIQNGGMKIRPGYSFFS</sequence>
<evidence type="ECO:0000313" key="3">
    <source>
        <dbReference type="RefSeq" id="XP_031575437.1"/>
    </source>
</evidence>
<dbReference type="KEGG" id="aten:116309046"/>
<protein>
    <submittedName>
        <fullName evidence="3">Uncharacterized protein LOC116309046</fullName>
    </submittedName>
</protein>
<proteinExistence type="predicted"/>
<dbReference type="InParanoid" id="A0A6P8J6L1"/>
<organism evidence="2 3">
    <name type="scientific">Actinia tenebrosa</name>
    <name type="common">Australian red waratah sea anemone</name>
    <dbReference type="NCBI Taxonomy" id="6105"/>
    <lineage>
        <taxon>Eukaryota</taxon>
        <taxon>Metazoa</taxon>
        <taxon>Cnidaria</taxon>
        <taxon>Anthozoa</taxon>
        <taxon>Hexacorallia</taxon>
        <taxon>Actiniaria</taxon>
        <taxon>Actiniidae</taxon>
        <taxon>Actinia</taxon>
    </lineage>
</organism>
<accession>A0A6P8J6L1</accession>
<reference evidence="3" key="1">
    <citation type="submission" date="2025-08" db="UniProtKB">
        <authorList>
            <consortium name="RefSeq"/>
        </authorList>
    </citation>
    <scope>IDENTIFICATION</scope>
    <source>
        <tissue evidence="3">Tentacle</tissue>
    </source>
</reference>
<keyword evidence="2" id="KW-1185">Reference proteome</keyword>
<dbReference type="InterPro" id="IPR052787">
    <property type="entry name" value="MAVS"/>
</dbReference>
<dbReference type="OrthoDB" id="5964311at2759"/>
<gene>
    <name evidence="3" type="primary">LOC116309046</name>
</gene>
<dbReference type="AlphaFoldDB" id="A0A6P8J6L1"/>